<dbReference type="InterPro" id="IPR052927">
    <property type="entry name" value="DCC_oxidoreductase"/>
</dbReference>
<dbReference type="EMBL" id="CP014567">
    <property type="protein sequence ID" value="AVI06822.1"/>
    <property type="molecule type" value="Genomic_DNA"/>
</dbReference>
<dbReference type="AlphaFoldDB" id="A0A3S7GZH9"/>
<dbReference type="InterPro" id="IPR007263">
    <property type="entry name" value="DCC1-like"/>
</dbReference>
<dbReference type="Pfam" id="PF04134">
    <property type="entry name" value="DCC1-like"/>
    <property type="match status" value="1"/>
</dbReference>
<reference evidence="1" key="1">
    <citation type="submission" date="2016-02" db="EMBL/GenBank/DDBJ databases">
        <title>Genomic sequence of a clinical Staphylococcus hominis isolate.</title>
        <authorList>
            <person name="McClure J.M."/>
            <person name="Zhang K."/>
        </authorList>
    </citation>
    <scope>NUCLEOTIDE SEQUENCE</scope>
    <source>
        <strain evidence="1">C34847</strain>
    </source>
</reference>
<gene>
    <name evidence="1" type="ORF">AZE34_08620</name>
    <name evidence="2" type="ORF">J7T32_011000</name>
</gene>
<evidence type="ECO:0000313" key="2">
    <source>
        <dbReference type="EMBL" id="MCM5673253.1"/>
    </source>
</evidence>
<accession>A0A3S7GZH9</accession>
<dbReference type="PANTHER" id="PTHR33639:SF2">
    <property type="entry name" value="DUF393 DOMAIN-CONTAINING PROTEIN"/>
    <property type="match status" value="1"/>
</dbReference>
<keyword evidence="3" id="KW-1185">Reference proteome</keyword>
<name>A0A3S7GZH9_STAHO</name>
<proteinExistence type="predicted"/>
<dbReference type="RefSeq" id="WP_017176089.1">
    <property type="nucleotide sequence ID" value="NZ_CP014107.1"/>
</dbReference>
<dbReference type="PANTHER" id="PTHR33639">
    <property type="entry name" value="THIOL-DISULFIDE OXIDOREDUCTASE DCC"/>
    <property type="match status" value="1"/>
</dbReference>
<dbReference type="GO" id="GO:0015035">
    <property type="term" value="F:protein-disulfide reductase activity"/>
    <property type="evidence" value="ECO:0007669"/>
    <property type="project" value="InterPro"/>
</dbReference>
<protein>
    <submittedName>
        <fullName evidence="2">DCC1-like thiol-disulfide oxidoreductase family protein</fullName>
    </submittedName>
</protein>
<organism evidence="1">
    <name type="scientific">Staphylococcus hominis</name>
    <dbReference type="NCBI Taxonomy" id="1290"/>
    <lineage>
        <taxon>Bacteria</taxon>
        <taxon>Bacillati</taxon>
        <taxon>Bacillota</taxon>
        <taxon>Bacilli</taxon>
        <taxon>Bacillales</taxon>
        <taxon>Staphylococcaceae</taxon>
        <taxon>Staphylococcus</taxon>
    </lineage>
</organism>
<evidence type="ECO:0000313" key="3">
    <source>
        <dbReference type="Proteomes" id="UP000665944"/>
    </source>
</evidence>
<dbReference type="EMBL" id="JAGHKT020000024">
    <property type="protein sequence ID" value="MCM5673253.1"/>
    <property type="molecule type" value="Genomic_DNA"/>
</dbReference>
<reference evidence="2 3" key="2">
    <citation type="submission" date="2022-06" db="EMBL/GenBank/DDBJ databases">
        <title>Staphylococcus hominis ShoR14 genome sequence.</title>
        <authorList>
            <person name="Yeo C.C."/>
            <person name="Chew C.H."/>
            <person name="Che Hamzah A.M."/>
            <person name="Al-Trad E.I."/>
        </authorList>
    </citation>
    <scope>NUCLEOTIDE SEQUENCE [LARGE SCALE GENOMIC DNA]</scope>
    <source>
        <strain evidence="2 3">ShoR14</strain>
    </source>
</reference>
<dbReference type="Proteomes" id="UP000665944">
    <property type="component" value="Unassembled WGS sequence"/>
</dbReference>
<sequence>MPIVYYDGNCVYCYNYCIWLIQHGLPKNYEFAMLKGEAGQHLFKQHPEAKNKNSVILQEGDRLYYETTAVAKLITTLSSKKWLGILLRVMPLPIRNLGYRLFANNRDKMWKTHWHKPNAYEKSFFIDDDRQ</sequence>
<evidence type="ECO:0000313" key="1">
    <source>
        <dbReference type="EMBL" id="AVI06822.1"/>
    </source>
</evidence>